<dbReference type="AlphaFoldDB" id="A0A2T4JQL6"/>
<organism evidence="4 5">
    <name type="scientific">Cereibacter changlensis JA139</name>
    <dbReference type="NCBI Taxonomy" id="1188249"/>
    <lineage>
        <taxon>Bacteria</taxon>
        <taxon>Pseudomonadati</taxon>
        <taxon>Pseudomonadota</taxon>
        <taxon>Alphaproteobacteria</taxon>
        <taxon>Rhodobacterales</taxon>
        <taxon>Paracoccaceae</taxon>
        <taxon>Cereibacter</taxon>
    </lineage>
</organism>
<dbReference type="OrthoDB" id="292013at2"/>
<sequence length="399" mass="42480">MVLPARQPVHARRRPGPHRGDDPREAAAGGAAARGGLSACLILLSSLILQACLIVFCLPLAVAGETLRIATWNAALTRDGPGLLLRDMERGDDPQLLAVERMLAALDADVLLLTGIDYDLGLAALGQLAERLAGQGLAYPHRFALRPNSGRPTGLDLDGDGRRGGPRDAQGYGRFSGEAGMAILSRLPIDTAAVRDFSGLLWRDLPGSLWPDAGEARALQRLSTTGHWEAPLRLPGGGSLRLLAWYATPPVFDGPEDRNGRRNHDEAAFWRLLLDARLPMPPPEPPFVILGDANLDPEDGEGLRQGLAALLAHPALQDPHPRGRGGHRDEGQRGDPALDTADFTAKEGPGHLRVDLVLPSADLQVAGSGVLWPPPGDPLAEVAATASRHRPVWVDIVLP</sequence>
<evidence type="ECO:0000259" key="3">
    <source>
        <dbReference type="Pfam" id="PF03372"/>
    </source>
</evidence>
<keyword evidence="4" id="KW-0540">Nuclease</keyword>
<dbReference type="EMBL" id="PZKG01000126">
    <property type="protein sequence ID" value="PTE20199.1"/>
    <property type="molecule type" value="Genomic_DNA"/>
</dbReference>
<evidence type="ECO:0000313" key="5">
    <source>
        <dbReference type="Proteomes" id="UP000241010"/>
    </source>
</evidence>
<feature type="region of interest" description="Disordered" evidence="1">
    <location>
        <begin position="148"/>
        <end position="171"/>
    </location>
</feature>
<gene>
    <name evidence="4" type="ORF">C5F48_18770</name>
</gene>
<dbReference type="Pfam" id="PF03372">
    <property type="entry name" value="Exo_endo_phos"/>
    <property type="match status" value="1"/>
</dbReference>
<keyword evidence="5" id="KW-1185">Reference proteome</keyword>
<name>A0A2T4JQL6_9RHOB</name>
<evidence type="ECO:0000256" key="1">
    <source>
        <dbReference type="SAM" id="MobiDB-lite"/>
    </source>
</evidence>
<keyword evidence="2" id="KW-0812">Transmembrane</keyword>
<proteinExistence type="predicted"/>
<feature type="region of interest" description="Disordered" evidence="1">
    <location>
        <begin position="1"/>
        <end position="28"/>
    </location>
</feature>
<evidence type="ECO:0000313" key="4">
    <source>
        <dbReference type="EMBL" id="PTE20199.1"/>
    </source>
</evidence>
<dbReference type="Proteomes" id="UP000241010">
    <property type="component" value="Unassembled WGS sequence"/>
</dbReference>
<keyword evidence="2" id="KW-0472">Membrane</keyword>
<comment type="caution">
    <text evidence="4">The sequence shown here is derived from an EMBL/GenBank/DDBJ whole genome shotgun (WGS) entry which is preliminary data.</text>
</comment>
<dbReference type="InterPro" id="IPR036691">
    <property type="entry name" value="Endo/exonu/phosph_ase_sf"/>
</dbReference>
<feature type="transmembrane region" description="Helical" evidence="2">
    <location>
        <begin position="41"/>
        <end position="62"/>
    </location>
</feature>
<dbReference type="InterPro" id="IPR005135">
    <property type="entry name" value="Endo/exonuclease/phosphatase"/>
</dbReference>
<dbReference type="SUPFAM" id="SSF56219">
    <property type="entry name" value="DNase I-like"/>
    <property type="match status" value="1"/>
</dbReference>
<protein>
    <submittedName>
        <fullName evidence="4">Endonuclease</fullName>
    </submittedName>
</protein>
<reference evidence="4 5" key="1">
    <citation type="submission" date="2018-03" db="EMBL/GenBank/DDBJ databases">
        <title>Cereibacter changlensis.</title>
        <authorList>
            <person name="Meyer T.E."/>
            <person name="Miller S."/>
            <person name="Lodha T."/>
            <person name="Gandham S."/>
            <person name="Chintalapati S."/>
            <person name="Chintalapati V.R."/>
        </authorList>
    </citation>
    <scope>NUCLEOTIDE SEQUENCE [LARGE SCALE GENOMIC DNA]</scope>
    <source>
        <strain evidence="4 5">JA139</strain>
    </source>
</reference>
<dbReference type="GO" id="GO:0004519">
    <property type="term" value="F:endonuclease activity"/>
    <property type="evidence" value="ECO:0007669"/>
    <property type="project" value="UniProtKB-KW"/>
</dbReference>
<feature type="region of interest" description="Disordered" evidence="1">
    <location>
        <begin position="315"/>
        <end position="346"/>
    </location>
</feature>
<keyword evidence="2" id="KW-1133">Transmembrane helix</keyword>
<accession>A0A2T4JQL6</accession>
<keyword evidence="4" id="KW-0378">Hydrolase</keyword>
<keyword evidence="4" id="KW-0255">Endonuclease</keyword>
<dbReference type="Gene3D" id="3.60.10.10">
    <property type="entry name" value="Endonuclease/exonuclease/phosphatase"/>
    <property type="match status" value="1"/>
</dbReference>
<feature type="domain" description="Endonuclease/exonuclease/phosphatase" evidence="3">
    <location>
        <begin position="71"/>
        <end position="389"/>
    </location>
</feature>
<evidence type="ECO:0000256" key="2">
    <source>
        <dbReference type="SAM" id="Phobius"/>
    </source>
</evidence>